<evidence type="ECO:0000259" key="2">
    <source>
        <dbReference type="PROSITE" id="PS50850"/>
    </source>
</evidence>
<feature type="transmembrane region" description="Helical" evidence="1">
    <location>
        <begin position="145"/>
        <end position="164"/>
    </location>
</feature>
<feature type="transmembrane region" description="Helical" evidence="1">
    <location>
        <begin position="259"/>
        <end position="279"/>
    </location>
</feature>
<reference evidence="3" key="1">
    <citation type="journal article" date="2015" name="Nature">
        <title>Complex archaea that bridge the gap between prokaryotes and eukaryotes.</title>
        <authorList>
            <person name="Spang A."/>
            <person name="Saw J.H."/>
            <person name="Jorgensen S.L."/>
            <person name="Zaremba-Niedzwiedzka K."/>
            <person name="Martijn J."/>
            <person name="Lind A.E."/>
            <person name="van Eijk R."/>
            <person name="Schleper C."/>
            <person name="Guy L."/>
            <person name="Ettema T.J."/>
        </authorList>
    </citation>
    <scope>NUCLEOTIDE SEQUENCE</scope>
</reference>
<dbReference type="InterPro" id="IPR052528">
    <property type="entry name" value="Sugar_transport-like"/>
</dbReference>
<feature type="transmembrane region" description="Helical" evidence="1">
    <location>
        <begin position="387"/>
        <end position="412"/>
    </location>
</feature>
<comment type="caution">
    <text evidence="3">The sequence shown here is derived from an EMBL/GenBank/DDBJ whole genome shotgun (WGS) entry which is preliminary data.</text>
</comment>
<dbReference type="InterPro" id="IPR011701">
    <property type="entry name" value="MFS"/>
</dbReference>
<protein>
    <recommendedName>
        <fullName evidence="2">Major facilitator superfamily (MFS) profile domain-containing protein</fullName>
    </recommendedName>
</protein>
<name>A0A0F9D3Z5_9ZZZZ</name>
<feature type="transmembrane region" description="Helical" evidence="1">
    <location>
        <begin position="291"/>
        <end position="311"/>
    </location>
</feature>
<dbReference type="EMBL" id="LAZR01033331">
    <property type="protein sequence ID" value="KKL48406.1"/>
    <property type="molecule type" value="Genomic_DNA"/>
</dbReference>
<feature type="transmembrane region" description="Helical" evidence="1">
    <location>
        <begin position="323"/>
        <end position="343"/>
    </location>
</feature>
<dbReference type="PANTHER" id="PTHR23526:SF4">
    <property type="entry name" value="INTEGRAL MEMBRANE TRANSPORT PROTEIN"/>
    <property type="match status" value="1"/>
</dbReference>
<organism evidence="3">
    <name type="scientific">marine sediment metagenome</name>
    <dbReference type="NCBI Taxonomy" id="412755"/>
    <lineage>
        <taxon>unclassified sequences</taxon>
        <taxon>metagenomes</taxon>
        <taxon>ecological metagenomes</taxon>
    </lineage>
</organism>
<feature type="domain" description="Major facilitator superfamily (MFS) profile" evidence="2">
    <location>
        <begin position="217"/>
        <end position="444"/>
    </location>
</feature>
<dbReference type="Pfam" id="PF07690">
    <property type="entry name" value="MFS_1"/>
    <property type="match status" value="2"/>
</dbReference>
<dbReference type="AlphaFoldDB" id="A0A0F9D3Z5"/>
<keyword evidence="1" id="KW-0472">Membrane</keyword>
<proteinExistence type="predicted"/>
<keyword evidence="1" id="KW-1133">Transmembrane helix</keyword>
<dbReference type="InterPro" id="IPR036259">
    <property type="entry name" value="MFS_trans_sf"/>
</dbReference>
<dbReference type="GO" id="GO:0022857">
    <property type="term" value="F:transmembrane transporter activity"/>
    <property type="evidence" value="ECO:0007669"/>
    <property type="project" value="InterPro"/>
</dbReference>
<feature type="transmembrane region" description="Helical" evidence="1">
    <location>
        <begin position="214"/>
        <end position="235"/>
    </location>
</feature>
<sequence>MQAVRYVRRDTTRNGQMQDDTAQRAFETISGADDPAPGLDEKAQRAEARNGLRHIVSLSMTKVADGLIDPKLVLAWLLSALGAPAVFAGALVPIREAGSLLPQIALAGVVQRTARRKWAWVWGSVGQGVAAALIALAALSLEGATAGYAICAALALLAVCRAACSVSFKEILGKTVGKTRRGSVTGLAGSVSSVGVVIFAGLLMSGLFQSRGVVVAAIALAAGLWVVAALLFSTIEETPSETEKSSGVDFKLLRGNRDLWLFILVRGLLVSTALAPPYLVVLAGSSEAGQLGQLGALVLASALASLLSSYVWGRLSDTSSRRVLMLTGVVGAVAMALAVLLWFLGLAEAIWALPSVLFILMIAYHGVRQGRSTYLVDMAPKDHRAAYAAVSNTVIGLLLLLAGVLGGGAALIGPEATLMLFAVMAVAAAVLAHWLPEVEHLADG</sequence>
<dbReference type="SUPFAM" id="SSF103473">
    <property type="entry name" value="MFS general substrate transporter"/>
    <property type="match status" value="1"/>
</dbReference>
<evidence type="ECO:0000256" key="1">
    <source>
        <dbReference type="SAM" id="Phobius"/>
    </source>
</evidence>
<keyword evidence="1" id="KW-0812">Transmembrane</keyword>
<dbReference type="InterPro" id="IPR020846">
    <property type="entry name" value="MFS_dom"/>
</dbReference>
<feature type="transmembrane region" description="Helical" evidence="1">
    <location>
        <begin position="119"/>
        <end position="139"/>
    </location>
</feature>
<accession>A0A0F9D3Z5</accession>
<dbReference type="Gene3D" id="1.20.1250.20">
    <property type="entry name" value="MFS general substrate transporter like domains"/>
    <property type="match status" value="2"/>
</dbReference>
<gene>
    <name evidence="3" type="ORF">LCGC14_2325840</name>
</gene>
<evidence type="ECO:0000313" key="3">
    <source>
        <dbReference type="EMBL" id="KKL48406.1"/>
    </source>
</evidence>
<feature type="transmembrane region" description="Helical" evidence="1">
    <location>
        <begin position="184"/>
        <end position="208"/>
    </location>
</feature>
<dbReference type="PROSITE" id="PS50850">
    <property type="entry name" value="MFS"/>
    <property type="match status" value="1"/>
</dbReference>
<feature type="transmembrane region" description="Helical" evidence="1">
    <location>
        <begin position="418"/>
        <end position="435"/>
    </location>
</feature>
<feature type="transmembrane region" description="Helical" evidence="1">
    <location>
        <begin position="349"/>
        <end position="367"/>
    </location>
</feature>
<dbReference type="PANTHER" id="PTHR23526">
    <property type="entry name" value="INTEGRAL MEMBRANE TRANSPORT PROTEIN-RELATED"/>
    <property type="match status" value="1"/>
</dbReference>